<keyword evidence="2" id="KW-1185">Reference proteome</keyword>
<dbReference type="Proteomes" id="UP000765509">
    <property type="component" value="Unassembled WGS sequence"/>
</dbReference>
<evidence type="ECO:0000313" key="2">
    <source>
        <dbReference type="Proteomes" id="UP000765509"/>
    </source>
</evidence>
<accession>A0A9Q3GG55</accession>
<comment type="caution">
    <text evidence="1">The sequence shown here is derived from an EMBL/GenBank/DDBJ whole genome shotgun (WGS) entry which is preliminary data.</text>
</comment>
<gene>
    <name evidence="1" type="ORF">O181_006028</name>
</gene>
<dbReference type="AlphaFoldDB" id="A0A9Q3GG55"/>
<organism evidence="1 2">
    <name type="scientific">Austropuccinia psidii MF-1</name>
    <dbReference type="NCBI Taxonomy" id="1389203"/>
    <lineage>
        <taxon>Eukaryota</taxon>
        <taxon>Fungi</taxon>
        <taxon>Dikarya</taxon>
        <taxon>Basidiomycota</taxon>
        <taxon>Pucciniomycotina</taxon>
        <taxon>Pucciniomycetes</taxon>
        <taxon>Pucciniales</taxon>
        <taxon>Sphaerophragmiaceae</taxon>
        <taxon>Austropuccinia</taxon>
    </lineage>
</organism>
<protein>
    <submittedName>
        <fullName evidence="1">Uncharacterized protein</fullName>
    </submittedName>
</protein>
<dbReference type="EMBL" id="AVOT02001263">
    <property type="protein sequence ID" value="MBW0466313.1"/>
    <property type="molecule type" value="Genomic_DNA"/>
</dbReference>
<evidence type="ECO:0000313" key="1">
    <source>
        <dbReference type="EMBL" id="MBW0466313.1"/>
    </source>
</evidence>
<name>A0A9Q3GG55_9BASI</name>
<sequence>MQPHATNTAPTHQSTLALPDLYQPQYKSPAVQAQFVKMGAEEPDVMVLSTDIGHTKNFVGNTVCESGTIHSLTGDQSALCHYHKLTKPIPLSIATKCTGHRRYIGGKLSSDSNDILICSASNVPVLRATLCSSMLKWNLTPYLIETAQEADTLEQRDLTTDLTLQDCSNPGTTSQDLKILMTTLTTPDLSTGNVPDQPS</sequence>
<reference evidence="1" key="1">
    <citation type="submission" date="2021-03" db="EMBL/GenBank/DDBJ databases">
        <title>Draft genome sequence of rust myrtle Austropuccinia psidii MF-1, a brazilian biotype.</title>
        <authorList>
            <person name="Quecine M.C."/>
            <person name="Pachon D.M.R."/>
            <person name="Bonatelli M.L."/>
            <person name="Correr F.H."/>
            <person name="Franceschini L.M."/>
            <person name="Leite T.F."/>
            <person name="Margarido G.R.A."/>
            <person name="Almeida C.A."/>
            <person name="Ferrarezi J.A."/>
            <person name="Labate C.A."/>
        </authorList>
    </citation>
    <scope>NUCLEOTIDE SEQUENCE</scope>
    <source>
        <strain evidence="1">MF-1</strain>
    </source>
</reference>
<proteinExistence type="predicted"/>
<dbReference type="OrthoDB" id="2517084at2759"/>